<dbReference type="Proteomes" id="UP000734854">
    <property type="component" value="Unassembled WGS sequence"/>
</dbReference>
<dbReference type="PANTHER" id="PTHR35735:SF8">
    <property type="entry name" value="PROTEIN NIM1-INTERACTING 2"/>
    <property type="match status" value="1"/>
</dbReference>
<feature type="region of interest" description="Disordered" evidence="4">
    <location>
        <begin position="36"/>
        <end position="80"/>
    </location>
</feature>
<feature type="compositionally biased region" description="Basic and acidic residues" evidence="4">
    <location>
        <begin position="168"/>
        <end position="179"/>
    </location>
</feature>
<dbReference type="InterPro" id="IPR031425">
    <property type="entry name" value="NPR1/NH1-interacting"/>
</dbReference>
<gene>
    <name evidence="5" type="ORF">ZIOFF_044645</name>
</gene>
<dbReference type="PANTHER" id="PTHR35735">
    <property type="entry name" value="PROTEIN NIM1-INTERACTING 2"/>
    <property type="match status" value="1"/>
</dbReference>
<evidence type="ECO:0000256" key="1">
    <source>
        <dbReference type="ARBA" id="ARBA00004123"/>
    </source>
</evidence>
<dbReference type="Pfam" id="PF15699">
    <property type="entry name" value="NPR1_interact"/>
    <property type="match status" value="1"/>
</dbReference>
<proteinExistence type="inferred from homology"/>
<comment type="similarity">
    <text evidence="2">Belongs to the NPR1-interactor family.</text>
</comment>
<evidence type="ECO:0000256" key="4">
    <source>
        <dbReference type="SAM" id="MobiDB-lite"/>
    </source>
</evidence>
<name>A0A8J5FX68_ZINOF</name>
<evidence type="ECO:0000256" key="2">
    <source>
        <dbReference type="ARBA" id="ARBA00009937"/>
    </source>
</evidence>
<dbReference type="GO" id="GO:0010112">
    <property type="term" value="P:regulation of systemic acquired resistance"/>
    <property type="evidence" value="ECO:0007669"/>
    <property type="project" value="InterPro"/>
</dbReference>
<protein>
    <submittedName>
        <fullName evidence="5">Uncharacterized protein</fullName>
    </submittedName>
</protein>
<evidence type="ECO:0000313" key="6">
    <source>
        <dbReference type="Proteomes" id="UP000734854"/>
    </source>
</evidence>
<feature type="compositionally biased region" description="Basic and acidic residues" evidence="4">
    <location>
        <begin position="133"/>
        <end position="157"/>
    </location>
</feature>
<comment type="caution">
    <text evidence="5">The sequence shown here is derived from an EMBL/GenBank/DDBJ whole genome shotgun (WGS) entry which is preliminary data.</text>
</comment>
<accession>A0A8J5FX68</accession>
<evidence type="ECO:0000256" key="3">
    <source>
        <dbReference type="ARBA" id="ARBA00023242"/>
    </source>
</evidence>
<reference evidence="5 6" key="1">
    <citation type="submission" date="2020-08" db="EMBL/GenBank/DDBJ databases">
        <title>Plant Genome Project.</title>
        <authorList>
            <person name="Zhang R.-G."/>
        </authorList>
    </citation>
    <scope>NUCLEOTIDE SEQUENCE [LARGE SCALE GENOMIC DNA]</scope>
    <source>
        <tissue evidence="5">Rhizome</tissue>
    </source>
</reference>
<feature type="region of interest" description="Disordered" evidence="4">
    <location>
        <begin position="101"/>
        <end position="179"/>
    </location>
</feature>
<comment type="subcellular location">
    <subcellularLocation>
        <location evidence="1">Nucleus</location>
    </subcellularLocation>
</comment>
<keyword evidence="6" id="KW-1185">Reference proteome</keyword>
<dbReference type="AlphaFoldDB" id="A0A8J5FX68"/>
<dbReference type="EMBL" id="JACMSC010000012">
    <property type="protein sequence ID" value="KAG6496773.1"/>
    <property type="molecule type" value="Genomic_DNA"/>
</dbReference>
<evidence type="ECO:0000313" key="5">
    <source>
        <dbReference type="EMBL" id="KAG6496773.1"/>
    </source>
</evidence>
<feature type="compositionally biased region" description="Basic and acidic residues" evidence="4">
    <location>
        <begin position="51"/>
        <end position="74"/>
    </location>
</feature>
<organism evidence="5 6">
    <name type="scientific">Zingiber officinale</name>
    <name type="common">Ginger</name>
    <name type="synonym">Amomum zingiber</name>
    <dbReference type="NCBI Taxonomy" id="94328"/>
    <lineage>
        <taxon>Eukaryota</taxon>
        <taxon>Viridiplantae</taxon>
        <taxon>Streptophyta</taxon>
        <taxon>Embryophyta</taxon>
        <taxon>Tracheophyta</taxon>
        <taxon>Spermatophyta</taxon>
        <taxon>Magnoliopsida</taxon>
        <taxon>Liliopsida</taxon>
        <taxon>Zingiberales</taxon>
        <taxon>Zingiberaceae</taxon>
        <taxon>Zingiber</taxon>
    </lineage>
</organism>
<sequence length="179" mass="19739">MVGAHVINSKRPDARAVLPTRAVCDVVRRASEMKCPSRPRAEAVAMGMDPNPRKRESDGTAAEEERRTRRRVDEEPTDEEVEEFFAILRRIREAARHLGGARAGAADHGVARSKGRADGGAPPRWQPAFVPEDFEHPGAAESSGDRRERAEKDEGAGKWRTMSPGGERCFDLNEKPADT</sequence>
<dbReference type="GO" id="GO:0005634">
    <property type="term" value="C:nucleus"/>
    <property type="evidence" value="ECO:0007669"/>
    <property type="project" value="UniProtKB-SubCell"/>
</dbReference>
<keyword evidence="3" id="KW-0539">Nucleus</keyword>
<dbReference type="InterPro" id="IPR034577">
    <property type="entry name" value="NIMIN-2"/>
</dbReference>